<evidence type="ECO:0000256" key="7">
    <source>
        <dbReference type="ARBA" id="ARBA00022737"/>
    </source>
</evidence>
<proteinExistence type="inferred from homology"/>
<dbReference type="InterPro" id="IPR051502">
    <property type="entry name" value="RLP_Defense_Trigger"/>
</dbReference>
<dbReference type="InterPro" id="IPR001810">
    <property type="entry name" value="F-box_dom"/>
</dbReference>
<dbReference type="FunFam" id="3.80.10.10:FF:000383">
    <property type="entry name" value="Leucine-rich repeat receptor protein kinase EMS1"/>
    <property type="match status" value="1"/>
</dbReference>
<accession>A0AAD5SYM9</accession>
<evidence type="ECO:0000256" key="9">
    <source>
        <dbReference type="ARBA" id="ARBA00023136"/>
    </source>
</evidence>
<evidence type="ECO:0000256" key="1">
    <source>
        <dbReference type="ARBA" id="ARBA00004236"/>
    </source>
</evidence>
<comment type="caution">
    <text evidence="12">The sequence shown here is derived from an EMBL/GenBank/DDBJ whole genome shotgun (WGS) entry which is preliminary data.</text>
</comment>
<keyword evidence="13" id="KW-1185">Reference proteome</keyword>
<dbReference type="EMBL" id="JADGJH010001297">
    <property type="protein sequence ID" value="KAJ3115348.1"/>
    <property type="molecule type" value="Genomic_DNA"/>
</dbReference>
<dbReference type="InterPro" id="IPR032675">
    <property type="entry name" value="LRR_dom_sf"/>
</dbReference>
<dbReference type="GO" id="GO:0005886">
    <property type="term" value="C:plasma membrane"/>
    <property type="evidence" value="ECO:0007669"/>
    <property type="project" value="UniProtKB-SubCell"/>
</dbReference>
<evidence type="ECO:0000256" key="5">
    <source>
        <dbReference type="ARBA" id="ARBA00022692"/>
    </source>
</evidence>
<evidence type="ECO:0000256" key="6">
    <source>
        <dbReference type="ARBA" id="ARBA00022729"/>
    </source>
</evidence>
<keyword evidence="9" id="KW-0472">Membrane</keyword>
<dbReference type="Gene3D" id="3.80.10.10">
    <property type="entry name" value="Ribonuclease Inhibitor"/>
    <property type="match status" value="1"/>
</dbReference>
<gene>
    <name evidence="12" type="ORF">HK100_001371</name>
</gene>
<evidence type="ECO:0000256" key="3">
    <source>
        <dbReference type="ARBA" id="ARBA00022475"/>
    </source>
</evidence>
<keyword evidence="8" id="KW-1133">Transmembrane helix</keyword>
<evidence type="ECO:0000256" key="2">
    <source>
        <dbReference type="ARBA" id="ARBA00009592"/>
    </source>
</evidence>
<evidence type="ECO:0000256" key="4">
    <source>
        <dbReference type="ARBA" id="ARBA00022614"/>
    </source>
</evidence>
<keyword evidence="5" id="KW-0812">Transmembrane</keyword>
<organism evidence="12 13">
    <name type="scientific">Physocladia obscura</name>
    <dbReference type="NCBI Taxonomy" id="109957"/>
    <lineage>
        <taxon>Eukaryota</taxon>
        <taxon>Fungi</taxon>
        <taxon>Fungi incertae sedis</taxon>
        <taxon>Chytridiomycota</taxon>
        <taxon>Chytridiomycota incertae sedis</taxon>
        <taxon>Chytridiomycetes</taxon>
        <taxon>Chytridiales</taxon>
        <taxon>Chytriomycetaceae</taxon>
        <taxon>Physocladia</taxon>
    </lineage>
</organism>
<comment type="subcellular location">
    <subcellularLocation>
        <location evidence="1">Cell membrane</location>
    </subcellularLocation>
    <subcellularLocation>
        <location evidence="10">Endomembrane system</location>
        <topology evidence="10">Single-pass membrane protein</topology>
    </subcellularLocation>
</comment>
<evidence type="ECO:0000313" key="13">
    <source>
        <dbReference type="Proteomes" id="UP001211907"/>
    </source>
</evidence>
<feature type="domain" description="F-box" evidence="11">
    <location>
        <begin position="10"/>
        <end position="50"/>
    </location>
</feature>
<dbReference type="Proteomes" id="UP001211907">
    <property type="component" value="Unassembled WGS sequence"/>
</dbReference>
<dbReference type="InterPro" id="IPR001611">
    <property type="entry name" value="Leu-rich_rpt"/>
</dbReference>
<dbReference type="PANTHER" id="PTHR48062">
    <property type="entry name" value="RECEPTOR-LIKE PROTEIN 14"/>
    <property type="match status" value="1"/>
</dbReference>
<dbReference type="FunFam" id="3.80.10.10:FF:000041">
    <property type="entry name" value="LRR receptor-like serine/threonine-protein kinase ERECTA"/>
    <property type="match status" value="1"/>
</dbReference>
<dbReference type="Pfam" id="PF00646">
    <property type="entry name" value="F-box"/>
    <property type="match status" value="1"/>
</dbReference>
<comment type="similarity">
    <text evidence="2">Belongs to the RLP family.</text>
</comment>
<keyword evidence="4" id="KW-0433">Leucine-rich repeat</keyword>
<protein>
    <recommendedName>
        <fullName evidence="11">F-box domain-containing protein</fullName>
    </recommendedName>
</protein>
<evidence type="ECO:0000313" key="12">
    <source>
        <dbReference type="EMBL" id="KAJ3115348.1"/>
    </source>
</evidence>
<dbReference type="InterPro" id="IPR036047">
    <property type="entry name" value="F-box-like_dom_sf"/>
</dbReference>
<dbReference type="SUPFAM" id="SSF81383">
    <property type="entry name" value="F-box domain"/>
    <property type="match status" value="1"/>
</dbReference>
<dbReference type="SUPFAM" id="SSF52058">
    <property type="entry name" value="L domain-like"/>
    <property type="match status" value="1"/>
</dbReference>
<name>A0AAD5SYM9_9FUNG</name>
<sequence>MSRHHQTTQFSDIPLDIAGQILAWIPPLRVIILRSVSQSFNVCIMSPSFVRLNLLRFVPLEQRQKRVSTKPNDWETGLFYIPESIQAVNFRIIWESVEEIDWLHPQFPISHSYRNIPQSFGNLQTLKTARLEGCNLTGCIPRTIFSLMNLVTLNLSGNTLEGSIDPSIESLTQLENLLLRNNKISGHIPSQLFNCTKLKMVVLDHNEIAGAIPDEIRQCQDLQTFSAIHNKISGNIPAAVFECKKLENLFLHGNKLSGGLPEEIGQCQNLKFAFLQENSLIGPIPIGVSEMKNLRRLDVHGNAGILRTFDFGHYTSRIAI</sequence>
<evidence type="ECO:0000259" key="11">
    <source>
        <dbReference type="Pfam" id="PF00646"/>
    </source>
</evidence>
<dbReference type="AlphaFoldDB" id="A0AAD5SYM9"/>
<keyword evidence="7" id="KW-0677">Repeat</keyword>
<dbReference type="PANTHER" id="PTHR48062:SF52">
    <property type="entry name" value="RECEPTOR-LIKE PROTEIN 8-RELATED"/>
    <property type="match status" value="1"/>
</dbReference>
<keyword evidence="6" id="KW-0732">Signal</keyword>
<evidence type="ECO:0000256" key="8">
    <source>
        <dbReference type="ARBA" id="ARBA00022989"/>
    </source>
</evidence>
<evidence type="ECO:0000256" key="10">
    <source>
        <dbReference type="ARBA" id="ARBA00037847"/>
    </source>
</evidence>
<keyword evidence="3" id="KW-1003">Cell membrane</keyword>
<dbReference type="GO" id="GO:0012505">
    <property type="term" value="C:endomembrane system"/>
    <property type="evidence" value="ECO:0007669"/>
    <property type="project" value="UniProtKB-SubCell"/>
</dbReference>
<dbReference type="Pfam" id="PF00560">
    <property type="entry name" value="LRR_1"/>
    <property type="match status" value="3"/>
</dbReference>
<reference evidence="12" key="1">
    <citation type="submission" date="2020-05" db="EMBL/GenBank/DDBJ databases">
        <title>Phylogenomic resolution of chytrid fungi.</title>
        <authorList>
            <person name="Stajich J.E."/>
            <person name="Amses K."/>
            <person name="Simmons R."/>
            <person name="Seto K."/>
            <person name="Myers J."/>
            <person name="Bonds A."/>
            <person name="Quandt C.A."/>
            <person name="Barry K."/>
            <person name="Liu P."/>
            <person name="Grigoriev I."/>
            <person name="Longcore J.E."/>
            <person name="James T.Y."/>
        </authorList>
    </citation>
    <scope>NUCLEOTIDE SEQUENCE</scope>
    <source>
        <strain evidence="12">JEL0513</strain>
    </source>
</reference>